<reference evidence="1 2" key="1">
    <citation type="submission" date="2018-11" db="EMBL/GenBank/DDBJ databases">
        <title>Photobacterium sp. BEI247 sp. nov., a marine bacterium isolated from Yongle Blue Hole in the South China Sea.</title>
        <authorList>
            <person name="Wang X."/>
        </authorList>
    </citation>
    <scope>NUCLEOTIDE SEQUENCE [LARGE SCALE GENOMIC DNA]</scope>
    <source>
        <strain evidence="2">BEI247</strain>
    </source>
</reference>
<dbReference type="AlphaFoldDB" id="A0A444JP23"/>
<keyword evidence="2" id="KW-1185">Reference proteome</keyword>
<comment type="caution">
    <text evidence="1">The sequence shown here is derived from an EMBL/GenBank/DDBJ whole genome shotgun (WGS) entry which is preliminary data.</text>
</comment>
<dbReference type="Proteomes" id="UP000287563">
    <property type="component" value="Unassembled WGS sequence"/>
</dbReference>
<sequence>MKELRPSESDQYIYWTHHQKVMDESMKQARQKSFLSSLFGDNESVLLYGNKSIHYVYRREGKTRQEMPLQQIKHSFELASMQNIDPYGLDDKLWHFRVEGCNS</sequence>
<proteinExistence type="predicted"/>
<evidence type="ECO:0000313" key="1">
    <source>
        <dbReference type="EMBL" id="RWX54850.1"/>
    </source>
</evidence>
<accession>A0A444JP23</accession>
<protein>
    <submittedName>
        <fullName evidence="1">Uncharacterized protein</fullName>
    </submittedName>
</protein>
<gene>
    <name evidence="1" type="ORF">EDI28_13975</name>
</gene>
<organism evidence="1 2">
    <name type="scientific">Photobacterium chitinilyticum</name>
    <dbReference type="NCBI Taxonomy" id="2485123"/>
    <lineage>
        <taxon>Bacteria</taxon>
        <taxon>Pseudomonadati</taxon>
        <taxon>Pseudomonadota</taxon>
        <taxon>Gammaproteobacteria</taxon>
        <taxon>Vibrionales</taxon>
        <taxon>Vibrionaceae</taxon>
        <taxon>Photobacterium</taxon>
    </lineage>
</organism>
<evidence type="ECO:0000313" key="2">
    <source>
        <dbReference type="Proteomes" id="UP000287563"/>
    </source>
</evidence>
<name>A0A444JP23_9GAMM</name>
<dbReference type="EMBL" id="RJLM01000005">
    <property type="protein sequence ID" value="RWX54850.1"/>
    <property type="molecule type" value="Genomic_DNA"/>
</dbReference>